<comment type="caution">
    <text evidence="1">The sequence shown here is derived from an EMBL/GenBank/DDBJ whole genome shotgun (WGS) entry which is preliminary data.</text>
</comment>
<dbReference type="Proteomes" id="UP001630303">
    <property type="component" value="Unassembled WGS sequence"/>
</dbReference>
<name>A0ABW9GD57_9MICO</name>
<protein>
    <recommendedName>
        <fullName evidence="3">Transcriptional regulator, AbiEi antitoxin, Type IV TA system</fullName>
    </recommendedName>
</protein>
<evidence type="ECO:0000313" key="2">
    <source>
        <dbReference type="Proteomes" id="UP001630303"/>
    </source>
</evidence>
<organism evidence="1 2">
    <name type="scientific">Microbacterium mcarthurae</name>
    <dbReference type="NCBI Taxonomy" id="3035918"/>
    <lineage>
        <taxon>Bacteria</taxon>
        <taxon>Bacillati</taxon>
        <taxon>Actinomycetota</taxon>
        <taxon>Actinomycetes</taxon>
        <taxon>Micrococcales</taxon>
        <taxon>Microbacteriaceae</taxon>
        <taxon>Microbacterium</taxon>
    </lineage>
</organism>
<reference evidence="1 2" key="1">
    <citation type="submission" date="2023-03" db="EMBL/GenBank/DDBJ databases">
        <title>MT1 and MT2 Draft Genomes of Novel Species.</title>
        <authorList>
            <person name="Venkateswaran K."/>
        </authorList>
    </citation>
    <scope>NUCLEOTIDE SEQUENCE [LARGE SCALE GENOMIC DNA]</scope>
    <source>
        <strain evidence="1 2">IF8SW-P5</strain>
    </source>
</reference>
<dbReference type="RefSeq" id="WP_375095453.1">
    <property type="nucleotide sequence ID" value="NZ_JAROCE010000001.1"/>
</dbReference>
<keyword evidence="2" id="KW-1185">Reference proteome</keyword>
<evidence type="ECO:0008006" key="3">
    <source>
        <dbReference type="Google" id="ProtNLM"/>
    </source>
</evidence>
<dbReference type="EMBL" id="JAROCE010000001">
    <property type="protein sequence ID" value="MFM2719505.1"/>
    <property type="molecule type" value="Genomic_DNA"/>
</dbReference>
<accession>A0ABW9GD57</accession>
<evidence type="ECO:0000313" key="1">
    <source>
        <dbReference type="EMBL" id="MFM2719505.1"/>
    </source>
</evidence>
<proteinExistence type="predicted"/>
<gene>
    <name evidence="1" type="ORF">P5G46_03210</name>
</gene>
<sequence>MLRTLRPSPLPLIPAAALTHSTRSVRRGDVEPVARGVYVDSAAWRGLSRWDRDLARIHAHLLRHPDAVICRESAALLWGLPIVGSLDAVHVLCPDTSTSRRVGRARLHTSVHDDRVVEEVQGIRLTSIVDTCVDVARFRHPAAALAVADAAVRQDPRLSAAVLAAVNEERASGRGRRHARWALARADGDAESAWESVSRAAIEWSGFPAPELQRWIGPPGDADRTDFWWDRARIAGEADGHLTYDGRCGDPARTVLAREERDRRLRRRGARTVVHWSWDDLAHPSALREILVGVGLVPDTVPDLGALASLSRLLRPGGQGP</sequence>